<accession>A0A917U405</accession>
<dbReference type="AlphaFoldDB" id="A0A917U405"/>
<evidence type="ECO:0000313" key="2">
    <source>
        <dbReference type="EMBL" id="GGM55311.1"/>
    </source>
</evidence>
<keyword evidence="3" id="KW-1185">Reference proteome</keyword>
<feature type="compositionally biased region" description="Low complexity" evidence="1">
    <location>
        <begin position="348"/>
        <end position="382"/>
    </location>
</feature>
<reference evidence="2" key="1">
    <citation type="journal article" date="2014" name="Int. J. Syst. Evol. Microbiol.">
        <title>Complete genome sequence of Corynebacterium casei LMG S-19264T (=DSM 44701T), isolated from a smear-ripened cheese.</title>
        <authorList>
            <consortium name="US DOE Joint Genome Institute (JGI-PGF)"/>
            <person name="Walter F."/>
            <person name="Albersmeier A."/>
            <person name="Kalinowski J."/>
            <person name="Ruckert C."/>
        </authorList>
    </citation>
    <scope>NUCLEOTIDE SEQUENCE</scope>
    <source>
        <strain evidence="2">CGMCC 4.7312</strain>
    </source>
</reference>
<evidence type="ECO:0000256" key="1">
    <source>
        <dbReference type="SAM" id="MobiDB-lite"/>
    </source>
</evidence>
<name>A0A917U405_9ACTN</name>
<reference evidence="2" key="2">
    <citation type="submission" date="2020-09" db="EMBL/GenBank/DDBJ databases">
        <authorList>
            <person name="Sun Q."/>
            <person name="Zhou Y."/>
        </authorList>
    </citation>
    <scope>NUCLEOTIDE SEQUENCE</scope>
    <source>
        <strain evidence="2">CGMCC 4.7312</strain>
    </source>
</reference>
<feature type="compositionally biased region" description="Low complexity" evidence="1">
    <location>
        <begin position="301"/>
        <end position="319"/>
    </location>
</feature>
<organism evidence="2 3">
    <name type="scientific">Micromonospora sonchi</name>
    <dbReference type="NCBI Taxonomy" id="1763543"/>
    <lineage>
        <taxon>Bacteria</taxon>
        <taxon>Bacillati</taxon>
        <taxon>Actinomycetota</taxon>
        <taxon>Actinomycetes</taxon>
        <taxon>Micromonosporales</taxon>
        <taxon>Micromonosporaceae</taxon>
        <taxon>Micromonospora</taxon>
    </lineage>
</organism>
<protein>
    <submittedName>
        <fullName evidence="2">Uncharacterized protein</fullName>
    </submittedName>
</protein>
<evidence type="ECO:0000313" key="3">
    <source>
        <dbReference type="Proteomes" id="UP000608890"/>
    </source>
</evidence>
<proteinExistence type="predicted"/>
<feature type="region of interest" description="Disordered" evidence="1">
    <location>
        <begin position="284"/>
        <end position="411"/>
    </location>
</feature>
<dbReference type="Proteomes" id="UP000608890">
    <property type="component" value="Unassembled WGS sequence"/>
</dbReference>
<sequence length="411" mass="43693">MIIVCDHRAWCGTDLTGPLRASGWRGPAANAALHRLNELDDEFEVASLQTRTAATVLREAAEEFEDLQRRLESAVSAAHSLGLTVDDSGRVSAPPMPAAHRNDPDADVIQRRDVQNVAIYTDLIAKIVAEATETDRQITRGLSGLKASIPGQRPYEYNKAQEGAQAAASALGLSDDDIPAPGSAPVDVNAWWPGLTNDERQIYLTAYPDRLGALDGLPTIDRDAANQLALRAFIGDNVNHYRDQNNPQHATALMLLDKLEEAENAPPHKRLYLLSLDPRGDGKAAVAIGNPDTAPTPPCSCPASAPNSTASAAYSAAPTIYRTPRSKSHPPRASPSWRGWARTPRQWAPTSSPLPSAASPKPAPAPSTASSTDSASHTTAHPLTSPRSGTATARPSWARPPAPATASPWTT</sequence>
<gene>
    <name evidence="2" type="ORF">GCM10011608_45190</name>
</gene>
<dbReference type="EMBL" id="BMNB01000024">
    <property type="protein sequence ID" value="GGM55311.1"/>
    <property type="molecule type" value="Genomic_DNA"/>
</dbReference>
<comment type="caution">
    <text evidence="2">The sequence shown here is derived from an EMBL/GenBank/DDBJ whole genome shotgun (WGS) entry which is preliminary data.</text>
</comment>